<comment type="caution">
    <text evidence="2">The sequence shown here is derived from an EMBL/GenBank/DDBJ whole genome shotgun (WGS) entry which is preliminary data.</text>
</comment>
<sequence length="64" mass="7065">MDGNGRSTRLLADLVLLAARDDDDLPAVFDWAVDKVAYIQALRQYDQTRDSTELAALVGLTLID</sequence>
<keyword evidence="3" id="KW-1185">Reference proteome</keyword>
<accession>A0A4Z1E7R8</accession>
<dbReference type="EMBL" id="RHPJ01000001">
    <property type="protein sequence ID" value="TGO06768.1"/>
    <property type="molecule type" value="Genomic_DNA"/>
</dbReference>
<name>A0A4Z1E7R8_9MICO</name>
<dbReference type="SUPFAM" id="SSF140931">
    <property type="entry name" value="Fic-like"/>
    <property type="match status" value="1"/>
</dbReference>
<proteinExistence type="predicted"/>
<protein>
    <recommendedName>
        <fullName evidence="1">Fido domain-containing protein</fullName>
    </recommendedName>
</protein>
<reference evidence="2 3" key="1">
    <citation type="submission" date="2018-11" db="EMBL/GenBank/DDBJ databases">
        <title>Complete genome sequencing of the Actinobacteria Serinibacter sp. K3-2.</title>
        <authorList>
            <person name="Rakitin A.L."/>
            <person name="Beletsky A.V."/>
            <person name="Mardanov A.V."/>
            <person name="Ravin N.V."/>
            <person name="Gromova A.S."/>
            <person name="Filippova S.N."/>
            <person name="Gal'Chenko V.F."/>
        </authorList>
    </citation>
    <scope>NUCLEOTIDE SEQUENCE [LARGE SCALE GENOMIC DNA]</scope>
    <source>
        <strain evidence="2 3">K3-2</strain>
    </source>
</reference>
<evidence type="ECO:0000313" key="3">
    <source>
        <dbReference type="Proteomes" id="UP000297318"/>
    </source>
</evidence>
<dbReference type="Proteomes" id="UP000297318">
    <property type="component" value="Unassembled WGS sequence"/>
</dbReference>
<dbReference type="InterPro" id="IPR036597">
    <property type="entry name" value="Fido-like_dom_sf"/>
</dbReference>
<organism evidence="2 3">
    <name type="scientific">Serinibacter arcticus</name>
    <dbReference type="NCBI Taxonomy" id="1655435"/>
    <lineage>
        <taxon>Bacteria</taxon>
        <taxon>Bacillati</taxon>
        <taxon>Actinomycetota</taxon>
        <taxon>Actinomycetes</taxon>
        <taxon>Micrococcales</taxon>
        <taxon>Beutenbergiaceae</taxon>
        <taxon>Serinibacter</taxon>
    </lineage>
</organism>
<dbReference type="InterPro" id="IPR003812">
    <property type="entry name" value="Fido"/>
</dbReference>
<dbReference type="PROSITE" id="PS51459">
    <property type="entry name" value="FIDO"/>
    <property type="match status" value="1"/>
</dbReference>
<dbReference type="Gene3D" id="1.10.3290.10">
    <property type="entry name" value="Fido-like domain"/>
    <property type="match status" value="1"/>
</dbReference>
<evidence type="ECO:0000313" key="2">
    <source>
        <dbReference type="EMBL" id="TGO06768.1"/>
    </source>
</evidence>
<evidence type="ECO:0000259" key="1">
    <source>
        <dbReference type="PROSITE" id="PS51459"/>
    </source>
</evidence>
<gene>
    <name evidence="2" type="ORF">SERN_0960</name>
</gene>
<dbReference type="AlphaFoldDB" id="A0A4Z1E7R8"/>
<feature type="domain" description="Fido" evidence="1">
    <location>
        <begin position="1"/>
        <end position="60"/>
    </location>
</feature>